<feature type="signal peptide" evidence="2">
    <location>
        <begin position="1"/>
        <end position="20"/>
    </location>
</feature>
<name>A0AAV7XBY5_9NEOP</name>
<sequence>MAWTATASVVVMVACAVVGGAGVAAAPGKTYVRIRHLYSEIPHHHHHGPPADSHQHHHHHHHHHHYHHGDDGGEVGPYPPSGPAAAGPPSEMLPPAVHASRPDVGHLRPRHPALPPAGEVAVDDAAVGRFTEPGNGLAEDDYHPRPAADEYVPIDYPPGNAGSLPLDDYLPDAPPRPNDAPPEMRPPPPPPQQPPQQQKPHLAHLIPLPQQQQQLQQLQLQSPPRMHRPQQRR</sequence>
<keyword evidence="2" id="KW-0732">Signal</keyword>
<comment type="caution">
    <text evidence="3">The sequence shown here is derived from an EMBL/GenBank/DDBJ whole genome shotgun (WGS) entry which is preliminary data.</text>
</comment>
<feature type="compositionally biased region" description="Basic residues" evidence="1">
    <location>
        <begin position="55"/>
        <end position="67"/>
    </location>
</feature>
<dbReference type="EMBL" id="JAPTSV010000010">
    <property type="protein sequence ID" value="KAJ1523549.1"/>
    <property type="molecule type" value="Genomic_DNA"/>
</dbReference>
<feature type="compositionally biased region" description="Pro residues" evidence="1">
    <location>
        <begin position="172"/>
        <end position="194"/>
    </location>
</feature>
<dbReference type="AlphaFoldDB" id="A0AAV7XBY5"/>
<evidence type="ECO:0000256" key="2">
    <source>
        <dbReference type="SAM" id="SignalP"/>
    </source>
</evidence>
<reference evidence="3" key="1">
    <citation type="submission" date="2022-12" db="EMBL/GenBank/DDBJ databases">
        <title>Chromosome-level genome assembly of the bean flower thrips Megalurothrips usitatus.</title>
        <authorList>
            <person name="Ma L."/>
            <person name="Liu Q."/>
            <person name="Li H."/>
            <person name="Cai W."/>
        </authorList>
    </citation>
    <scope>NUCLEOTIDE SEQUENCE</scope>
    <source>
        <strain evidence="3">Cailab_2022a</strain>
    </source>
</reference>
<protein>
    <submittedName>
        <fullName evidence="3">Uncharacterized protein</fullName>
    </submittedName>
</protein>
<feature type="compositionally biased region" description="Low complexity" evidence="1">
    <location>
        <begin position="207"/>
        <end position="224"/>
    </location>
</feature>
<proteinExistence type="predicted"/>
<feature type="region of interest" description="Disordered" evidence="1">
    <location>
        <begin position="130"/>
        <end position="233"/>
    </location>
</feature>
<feature type="chain" id="PRO_5043630825" evidence="2">
    <location>
        <begin position="21"/>
        <end position="233"/>
    </location>
</feature>
<evidence type="ECO:0000256" key="1">
    <source>
        <dbReference type="SAM" id="MobiDB-lite"/>
    </source>
</evidence>
<accession>A0AAV7XBY5</accession>
<feature type="region of interest" description="Disordered" evidence="1">
    <location>
        <begin position="42"/>
        <end position="117"/>
    </location>
</feature>
<evidence type="ECO:0000313" key="4">
    <source>
        <dbReference type="Proteomes" id="UP001075354"/>
    </source>
</evidence>
<keyword evidence="4" id="KW-1185">Reference proteome</keyword>
<dbReference type="Proteomes" id="UP001075354">
    <property type="component" value="Chromosome 10"/>
</dbReference>
<gene>
    <name evidence="3" type="ORF">ONE63_001397</name>
</gene>
<evidence type="ECO:0000313" key="3">
    <source>
        <dbReference type="EMBL" id="KAJ1523549.1"/>
    </source>
</evidence>
<organism evidence="3 4">
    <name type="scientific">Megalurothrips usitatus</name>
    <name type="common">bean blossom thrips</name>
    <dbReference type="NCBI Taxonomy" id="439358"/>
    <lineage>
        <taxon>Eukaryota</taxon>
        <taxon>Metazoa</taxon>
        <taxon>Ecdysozoa</taxon>
        <taxon>Arthropoda</taxon>
        <taxon>Hexapoda</taxon>
        <taxon>Insecta</taxon>
        <taxon>Pterygota</taxon>
        <taxon>Neoptera</taxon>
        <taxon>Paraneoptera</taxon>
        <taxon>Thysanoptera</taxon>
        <taxon>Terebrantia</taxon>
        <taxon>Thripoidea</taxon>
        <taxon>Thripidae</taxon>
        <taxon>Megalurothrips</taxon>
    </lineage>
</organism>